<gene>
    <name evidence="1" type="ORF">F5X71_10965</name>
</gene>
<accession>A0A6G9Y2G9</accession>
<dbReference type="Proteomes" id="UP000501705">
    <property type="component" value="Chromosome"/>
</dbReference>
<dbReference type="AlphaFoldDB" id="A0A6G9Y2G9"/>
<evidence type="ECO:0000313" key="2">
    <source>
        <dbReference type="Proteomes" id="UP000501705"/>
    </source>
</evidence>
<dbReference type="SUPFAM" id="SSF160424">
    <property type="entry name" value="BH3703-like"/>
    <property type="match status" value="1"/>
</dbReference>
<evidence type="ECO:0000313" key="1">
    <source>
        <dbReference type="EMBL" id="QIS07320.1"/>
    </source>
</evidence>
<dbReference type="EMBL" id="CP046171">
    <property type="protein sequence ID" value="QIS07320.1"/>
    <property type="molecule type" value="Genomic_DNA"/>
</dbReference>
<dbReference type="InterPro" id="IPR036170">
    <property type="entry name" value="YezG-like_sf"/>
</dbReference>
<reference evidence="1 2" key="1">
    <citation type="journal article" date="2019" name="ACS Chem. Biol.">
        <title>Identification and Mobilization of a Cryptic Antibiotic Biosynthesis Gene Locus from a Human-Pathogenic Nocardia Isolate.</title>
        <authorList>
            <person name="Herisse M."/>
            <person name="Ishida K."/>
            <person name="Porter J.L."/>
            <person name="Howden B."/>
            <person name="Hertweck C."/>
            <person name="Stinear T.P."/>
            <person name="Pidot S.J."/>
        </authorList>
    </citation>
    <scope>NUCLEOTIDE SEQUENCE [LARGE SCALE GENOMIC DNA]</scope>
    <source>
        <strain evidence="1 2">AUSMDU00024985</strain>
    </source>
</reference>
<proteinExistence type="predicted"/>
<organism evidence="1 2">
    <name type="scientific">Nocardia brasiliensis</name>
    <dbReference type="NCBI Taxonomy" id="37326"/>
    <lineage>
        <taxon>Bacteria</taxon>
        <taxon>Bacillati</taxon>
        <taxon>Actinomycetota</taxon>
        <taxon>Actinomycetes</taxon>
        <taxon>Mycobacteriales</taxon>
        <taxon>Nocardiaceae</taxon>
        <taxon>Nocardia</taxon>
    </lineage>
</organism>
<sequence length="141" mass="15940">MPLNPVEQHERLSEITARIVETMPAGWTRAVIRGLVVGGHTESRSGVKMPDGSVQGWSFRPEIWRMFMDLRAGMYVPGTGTWVGFEYVLDPPGRFKIQFTRDEDPKFETAPSSADFALENRRYPRSADTMSDWFRAGLGAD</sequence>
<name>A0A6G9Y2G9_NOCBR</name>
<protein>
    <submittedName>
        <fullName evidence="1">Uncharacterized protein</fullName>
    </submittedName>
</protein>